<proteinExistence type="predicted"/>
<comment type="caution">
    <text evidence="2">The sequence shown here is derived from an EMBL/GenBank/DDBJ whole genome shotgun (WGS) entry which is preliminary data.</text>
</comment>
<organism evidence="2 3">
    <name type="scientific">Methylobacterium hispanicum</name>
    <dbReference type="NCBI Taxonomy" id="270350"/>
    <lineage>
        <taxon>Bacteria</taxon>
        <taxon>Pseudomonadati</taxon>
        <taxon>Pseudomonadota</taxon>
        <taxon>Alphaproteobacteria</taxon>
        <taxon>Hyphomicrobiales</taxon>
        <taxon>Methylobacteriaceae</taxon>
        <taxon>Methylobacterium</taxon>
    </lineage>
</organism>
<gene>
    <name evidence="2" type="ORF">BHAOGJBA_6022</name>
</gene>
<accession>A0AAV4ZW33</accession>
<evidence type="ECO:0008006" key="4">
    <source>
        <dbReference type="Google" id="ProtNLM"/>
    </source>
</evidence>
<keyword evidence="3" id="KW-1185">Reference proteome</keyword>
<dbReference type="RefSeq" id="WP_238232039.1">
    <property type="nucleotide sequence ID" value="NZ_BPQO01000045.1"/>
</dbReference>
<evidence type="ECO:0000313" key="2">
    <source>
        <dbReference type="EMBL" id="GJD92468.1"/>
    </source>
</evidence>
<dbReference type="AlphaFoldDB" id="A0AAV4ZW33"/>
<feature type="coiled-coil region" evidence="1">
    <location>
        <begin position="41"/>
        <end position="75"/>
    </location>
</feature>
<dbReference type="Proteomes" id="UP001055247">
    <property type="component" value="Unassembled WGS sequence"/>
</dbReference>
<evidence type="ECO:0000256" key="1">
    <source>
        <dbReference type="SAM" id="Coils"/>
    </source>
</evidence>
<reference evidence="2" key="1">
    <citation type="journal article" date="2016" name="Front. Microbiol.">
        <title>Genome Sequence of the Piezophilic, Mesophilic Sulfate-Reducing Bacterium Desulfovibrio indicus J2T.</title>
        <authorList>
            <person name="Cao J."/>
            <person name="Maignien L."/>
            <person name="Shao Z."/>
            <person name="Alain K."/>
            <person name="Jebbar M."/>
        </authorList>
    </citation>
    <scope>NUCLEOTIDE SEQUENCE</scope>
    <source>
        <strain evidence="2">DSM 16372</strain>
    </source>
</reference>
<name>A0AAV4ZW33_9HYPH</name>
<protein>
    <recommendedName>
        <fullName evidence="4">Transposase</fullName>
    </recommendedName>
</protein>
<sequence length="138" mass="15150">MFETSNNTGIDQGTAVGFAIAIGNRIRGQEIAHHNDLVLTEQAHEAELARYQAVIDQLSRRLLDTQIELASERCEIAGLRAFIREVKRQDPATPALSASGQTYKSGKAKSMAALVYEREYDRKADDLGLPDLKGGYAT</sequence>
<dbReference type="EMBL" id="BPQO01000045">
    <property type="protein sequence ID" value="GJD92468.1"/>
    <property type="molecule type" value="Genomic_DNA"/>
</dbReference>
<evidence type="ECO:0000313" key="3">
    <source>
        <dbReference type="Proteomes" id="UP001055247"/>
    </source>
</evidence>
<reference evidence="2" key="2">
    <citation type="submission" date="2021-08" db="EMBL/GenBank/DDBJ databases">
        <authorList>
            <person name="Tani A."/>
            <person name="Ola A."/>
            <person name="Ogura Y."/>
            <person name="Katsura K."/>
            <person name="Hayashi T."/>
        </authorList>
    </citation>
    <scope>NUCLEOTIDE SEQUENCE</scope>
    <source>
        <strain evidence="2">DSM 16372</strain>
    </source>
</reference>
<keyword evidence="1" id="KW-0175">Coiled coil</keyword>